<accession>A0ABT1S2N2</accession>
<dbReference type="GeneID" id="90531096"/>
<dbReference type="Gene3D" id="1.10.1660.10">
    <property type="match status" value="1"/>
</dbReference>
<dbReference type="Pfam" id="PF07739">
    <property type="entry name" value="TipAS"/>
    <property type="match status" value="1"/>
</dbReference>
<dbReference type="InterPro" id="IPR009061">
    <property type="entry name" value="DNA-bd_dom_put_sf"/>
</dbReference>
<protein>
    <submittedName>
        <fullName evidence="6">MerR family transcriptional regulator</fullName>
    </submittedName>
</protein>
<dbReference type="PANTHER" id="PTHR30204:SF90">
    <property type="entry name" value="HTH-TYPE TRANSCRIPTIONAL ACTIVATOR MTA"/>
    <property type="match status" value="1"/>
</dbReference>
<evidence type="ECO:0000256" key="3">
    <source>
        <dbReference type="ARBA" id="ARBA00023159"/>
    </source>
</evidence>
<dbReference type="Gene3D" id="1.10.490.50">
    <property type="entry name" value="Antibiotic binding domain of TipA-like multidrug resistance regulators"/>
    <property type="match status" value="1"/>
</dbReference>
<dbReference type="SMART" id="SM00422">
    <property type="entry name" value="HTH_MERR"/>
    <property type="match status" value="1"/>
</dbReference>
<dbReference type="Proteomes" id="UP001524473">
    <property type="component" value="Unassembled WGS sequence"/>
</dbReference>
<dbReference type="InterPro" id="IPR012925">
    <property type="entry name" value="TipAS_dom"/>
</dbReference>
<dbReference type="Pfam" id="PF13411">
    <property type="entry name" value="MerR_1"/>
    <property type="match status" value="1"/>
</dbReference>
<organism evidence="6 7">
    <name type="scientific">Neglectibacter timonensis</name>
    <dbReference type="NCBI Taxonomy" id="1776382"/>
    <lineage>
        <taxon>Bacteria</taxon>
        <taxon>Bacillati</taxon>
        <taxon>Bacillota</taxon>
        <taxon>Clostridia</taxon>
        <taxon>Eubacteriales</taxon>
        <taxon>Oscillospiraceae</taxon>
        <taxon>Neglectibacter</taxon>
    </lineage>
</organism>
<evidence type="ECO:0000256" key="2">
    <source>
        <dbReference type="ARBA" id="ARBA00023125"/>
    </source>
</evidence>
<comment type="caution">
    <text evidence="6">The sequence shown here is derived from an EMBL/GenBank/DDBJ whole genome shotgun (WGS) entry which is preliminary data.</text>
</comment>
<dbReference type="PRINTS" id="PR00040">
    <property type="entry name" value="HTHMERR"/>
</dbReference>
<keyword evidence="1" id="KW-0805">Transcription regulation</keyword>
<proteinExistence type="predicted"/>
<evidence type="ECO:0000313" key="6">
    <source>
        <dbReference type="EMBL" id="MCQ4841174.1"/>
    </source>
</evidence>
<gene>
    <name evidence="6" type="ORF">NE695_14760</name>
</gene>
<keyword evidence="4" id="KW-0804">Transcription</keyword>
<dbReference type="PANTHER" id="PTHR30204">
    <property type="entry name" value="REDOX-CYCLING DRUG-SENSING TRANSCRIPTIONAL ACTIVATOR SOXR"/>
    <property type="match status" value="1"/>
</dbReference>
<dbReference type="RefSeq" id="WP_082942001.1">
    <property type="nucleotide sequence ID" value="NZ_CABKVV010000009.1"/>
</dbReference>
<keyword evidence="2" id="KW-0238">DNA-binding</keyword>
<dbReference type="PROSITE" id="PS50937">
    <property type="entry name" value="HTH_MERR_2"/>
    <property type="match status" value="1"/>
</dbReference>
<dbReference type="SUPFAM" id="SSF89082">
    <property type="entry name" value="Antibiotic binding domain of TipA-like multidrug resistance regulators"/>
    <property type="match status" value="1"/>
</dbReference>
<dbReference type="InterPro" id="IPR047057">
    <property type="entry name" value="MerR_fam"/>
</dbReference>
<dbReference type="SUPFAM" id="SSF46955">
    <property type="entry name" value="Putative DNA-binding domain"/>
    <property type="match status" value="1"/>
</dbReference>
<reference evidence="6 7" key="1">
    <citation type="submission" date="2022-06" db="EMBL/GenBank/DDBJ databases">
        <title>Isolation of gut microbiota from human fecal samples.</title>
        <authorList>
            <person name="Pamer E.G."/>
            <person name="Barat B."/>
            <person name="Waligurski E."/>
            <person name="Medina S."/>
            <person name="Paddock L."/>
            <person name="Mostad J."/>
        </authorList>
    </citation>
    <scope>NUCLEOTIDE SEQUENCE [LARGE SCALE GENOMIC DNA]</scope>
    <source>
        <strain evidence="6 7">DFI.9.73</strain>
    </source>
</reference>
<keyword evidence="7" id="KW-1185">Reference proteome</keyword>
<keyword evidence="3" id="KW-0010">Activator</keyword>
<dbReference type="InterPro" id="IPR000551">
    <property type="entry name" value="MerR-type_HTH_dom"/>
</dbReference>
<evidence type="ECO:0000256" key="4">
    <source>
        <dbReference type="ARBA" id="ARBA00023163"/>
    </source>
</evidence>
<dbReference type="EMBL" id="JANFZH010000040">
    <property type="protein sequence ID" value="MCQ4841174.1"/>
    <property type="molecule type" value="Genomic_DNA"/>
</dbReference>
<dbReference type="InterPro" id="IPR036244">
    <property type="entry name" value="TipA-like_antibiotic-bd"/>
</dbReference>
<name>A0ABT1S2N2_9FIRM</name>
<feature type="domain" description="HTH merR-type" evidence="5">
    <location>
        <begin position="10"/>
        <end position="79"/>
    </location>
</feature>
<dbReference type="CDD" id="cd01106">
    <property type="entry name" value="HTH_TipAL-Mta"/>
    <property type="match status" value="1"/>
</dbReference>
<evidence type="ECO:0000256" key="1">
    <source>
        <dbReference type="ARBA" id="ARBA00023015"/>
    </source>
</evidence>
<evidence type="ECO:0000313" key="7">
    <source>
        <dbReference type="Proteomes" id="UP001524473"/>
    </source>
</evidence>
<sequence length="254" mass="29537">MEEDRNRELLLTVKETARLSGVSVRTLHYYDEIGLLRPAEVTQAGYRLYGERELLRLQQILLFRELEFPLKEIMPLLEAAETGRNSALERQKSLLELKRERLSGLIRLVENLMKGERNMNFEAFDKKEYEARRDAYAEEARERWGDTEAYRESQRRTAAYKDGDWTEIQEEMEGIFRRFADCMDQSPEPAGARGPAGELQAYLSRRFYLCTPEILSGLGEMYAADQRFRAYFDKIRPGLADYVSEALKAHAASL</sequence>
<evidence type="ECO:0000259" key="5">
    <source>
        <dbReference type="PROSITE" id="PS50937"/>
    </source>
</evidence>